<proteinExistence type="predicted"/>
<keyword evidence="3" id="KW-1185">Reference proteome</keyword>
<feature type="domain" description="wHTH-Hsp90 Na associated" evidence="1">
    <location>
        <begin position="586"/>
        <end position="638"/>
    </location>
</feature>
<feature type="domain" description="wHTH-Hsp90 Na associated" evidence="1">
    <location>
        <begin position="459"/>
        <end position="511"/>
    </location>
</feature>
<protein>
    <recommendedName>
        <fullName evidence="1">wHTH-Hsp90 Na associated domain-containing protein</fullName>
    </recommendedName>
</protein>
<evidence type="ECO:0000259" key="1">
    <source>
        <dbReference type="Pfam" id="PF24410"/>
    </source>
</evidence>
<feature type="non-terminal residue" evidence="2">
    <location>
        <position position="1"/>
    </location>
</feature>
<feature type="domain" description="wHTH-Hsp90 Na associated" evidence="1">
    <location>
        <begin position="523"/>
        <end position="576"/>
    </location>
</feature>
<evidence type="ECO:0000313" key="2">
    <source>
        <dbReference type="EMBL" id="MFD0856623.1"/>
    </source>
</evidence>
<sequence length="659" mass="72214">VDGLHVRPSVRHGVLAGLEETALKGVVVNLTGENAPASLSVDRRQILSDVSETVESLLRSALDELLTEGRDLLNVSWLSAVTEASPRLADLIAVAAGDRGLTFRTRRGDRLPLEAGFFLQDSHLVLDGDEPDSWDDRPGYNSPLWSEDFALGRMEPPDHVLLWRLGAHGEINELGRPAVELEPHHTLAALPSDVLILGSSAGSVPSSATSFSLGWIWPEYEQWRYPGHFLWVAMLTGASPRQVARRAVELGWSEVDPHVFSPQLDPDHLDLALLSTNRTGRPQWLDTEEGVLPGHLVSVALQFGVDLAQLGERILQYGFRLSSEMIPEGLPAPLDLRLLSWTGKEASSWIDPEESVPACHTVRAAAALDLGTGEVCRRLREYGFAVDPAGLPARPGEADLALFSWDMDWRERAAFDLALPVPPAHIVRGALALGMSNQVVADRLAAYGIRVPGPMPERPAKEDMDLLSMAAKGGSPWWPAGARVPLWRLLLASARTGLTPERAAARLAEYGMEVPHADLPSDPEPFTARICSQDIDGLYPWLDERTPVTRGHILRTSLTIGMPTTQVKESLARCGFTVPPDVPEQLDHRDIRLMSESSKSIGAWIPIGKPVSLAHLFQASRDLGMSLDETAQRLRWLGMDVPDVAETIERATRRVPRSR</sequence>
<evidence type="ECO:0000313" key="3">
    <source>
        <dbReference type="Proteomes" id="UP001597083"/>
    </source>
</evidence>
<name>A0ABW3CSL4_9ACTN</name>
<feature type="domain" description="wHTH-Hsp90 Na associated" evidence="1">
    <location>
        <begin position="331"/>
        <end position="384"/>
    </location>
</feature>
<reference evidence="3" key="1">
    <citation type="journal article" date="2019" name="Int. J. Syst. Evol. Microbiol.">
        <title>The Global Catalogue of Microorganisms (GCM) 10K type strain sequencing project: providing services to taxonomists for standard genome sequencing and annotation.</title>
        <authorList>
            <consortium name="The Broad Institute Genomics Platform"/>
            <consortium name="The Broad Institute Genome Sequencing Center for Infectious Disease"/>
            <person name="Wu L."/>
            <person name="Ma J."/>
        </authorList>
    </citation>
    <scope>NUCLEOTIDE SEQUENCE [LARGE SCALE GENOMIC DNA]</scope>
    <source>
        <strain evidence="3">JCM 31696</strain>
    </source>
</reference>
<feature type="domain" description="wHTH-Hsp90 Na associated" evidence="1">
    <location>
        <begin position="266"/>
        <end position="319"/>
    </location>
</feature>
<dbReference type="Proteomes" id="UP001597083">
    <property type="component" value="Unassembled WGS sequence"/>
</dbReference>
<organism evidence="2 3">
    <name type="scientific">Actinomadura adrarensis</name>
    <dbReference type="NCBI Taxonomy" id="1819600"/>
    <lineage>
        <taxon>Bacteria</taxon>
        <taxon>Bacillati</taxon>
        <taxon>Actinomycetota</taxon>
        <taxon>Actinomycetes</taxon>
        <taxon>Streptosporangiales</taxon>
        <taxon>Thermomonosporaceae</taxon>
        <taxon>Actinomadura</taxon>
    </lineage>
</organism>
<feature type="domain" description="wHTH-Hsp90 Na associated" evidence="1">
    <location>
        <begin position="395"/>
        <end position="448"/>
    </location>
</feature>
<dbReference type="EMBL" id="JBHTIR010004194">
    <property type="protein sequence ID" value="MFD0856623.1"/>
    <property type="molecule type" value="Genomic_DNA"/>
</dbReference>
<dbReference type="Pfam" id="PF24410">
    <property type="entry name" value="wHTH-HSP90_Na-assoc"/>
    <property type="match status" value="6"/>
</dbReference>
<comment type="caution">
    <text evidence="2">The sequence shown here is derived from an EMBL/GenBank/DDBJ whole genome shotgun (WGS) entry which is preliminary data.</text>
</comment>
<accession>A0ABW3CSL4</accession>
<gene>
    <name evidence="2" type="ORF">ACFQ07_30605</name>
</gene>
<dbReference type="InterPro" id="IPR056507">
    <property type="entry name" value="wHTH-HSP90_Na-assoc"/>
</dbReference>